<sequence>MHISFPLISWELCFSSKKQLILTFGTKTAAYDIVPI</sequence>
<proteinExistence type="predicted"/>
<dbReference type="EMBL" id="GBRH01275187">
    <property type="protein sequence ID" value="JAD22708.1"/>
    <property type="molecule type" value="Transcribed_RNA"/>
</dbReference>
<evidence type="ECO:0000313" key="1">
    <source>
        <dbReference type="EMBL" id="JAD22708.1"/>
    </source>
</evidence>
<reference evidence="1" key="1">
    <citation type="submission" date="2014-09" db="EMBL/GenBank/DDBJ databases">
        <authorList>
            <person name="Magalhaes I.L.F."/>
            <person name="Oliveira U."/>
            <person name="Santos F.R."/>
            <person name="Vidigal T.H.D.A."/>
            <person name="Brescovit A.D."/>
            <person name="Santos A.J."/>
        </authorList>
    </citation>
    <scope>NUCLEOTIDE SEQUENCE</scope>
    <source>
        <tissue evidence="1">Shoot tissue taken approximately 20 cm above the soil surface</tissue>
    </source>
</reference>
<reference evidence="1" key="2">
    <citation type="journal article" date="2015" name="Data Brief">
        <title>Shoot transcriptome of the giant reed, Arundo donax.</title>
        <authorList>
            <person name="Barrero R.A."/>
            <person name="Guerrero F.D."/>
            <person name="Moolhuijzen P."/>
            <person name="Goolsby J.A."/>
            <person name="Tidwell J."/>
            <person name="Bellgard S.E."/>
            <person name="Bellgard M.I."/>
        </authorList>
    </citation>
    <scope>NUCLEOTIDE SEQUENCE</scope>
    <source>
        <tissue evidence="1">Shoot tissue taken approximately 20 cm above the soil surface</tissue>
    </source>
</reference>
<dbReference type="AlphaFoldDB" id="A0A0A8YBI0"/>
<accession>A0A0A8YBI0</accession>
<name>A0A0A8YBI0_ARUDO</name>
<organism evidence="1">
    <name type="scientific">Arundo donax</name>
    <name type="common">Giant reed</name>
    <name type="synonym">Donax arundinaceus</name>
    <dbReference type="NCBI Taxonomy" id="35708"/>
    <lineage>
        <taxon>Eukaryota</taxon>
        <taxon>Viridiplantae</taxon>
        <taxon>Streptophyta</taxon>
        <taxon>Embryophyta</taxon>
        <taxon>Tracheophyta</taxon>
        <taxon>Spermatophyta</taxon>
        <taxon>Magnoliopsida</taxon>
        <taxon>Liliopsida</taxon>
        <taxon>Poales</taxon>
        <taxon>Poaceae</taxon>
        <taxon>PACMAD clade</taxon>
        <taxon>Arundinoideae</taxon>
        <taxon>Arundineae</taxon>
        <taxon>Arundo</taxon>
    </lineage>
</organism>
<protein>
    <submittedName>
        <fullName evidence="1">Uncharacterized protein</fullName>
    </submittedName>
</protein>